<reference evidence="4" key="1">
    <citation type="submission" date="2016-06" db="UniProtKB">
        <authorList>
            <consortium name="WormBaseParasite"/>
        </authorList>
    </citation>
    <scope>IDENTIFICATION</scope>
</reference>
<dbReference type="OrthoDB" id="10067079at2759"/>
<keyword evidence="3" id="KW-1185">Reference proteome</keyword>
<dbReference type="AlphaFoldDB" id="A0A183TI69"/>
<evidence type="ECO:0000313" key="2">
    <source>
        <dbReference type="EMBL" id="VDM02553.1"/>
    </source>
</evidence>
<evidence type="ECO:0000313" key="3">
    <source>
        <dbReference type="Proteomes" id="UP000275846"/>
    </source>
</evidence>
<sequence>MTAKPGSETEEDGQPKINPYKLGTYDLVRLRINRLMEHPQAADEEFQRLREEKIKEFEARTAKKRQKRQKKKERRKRKKCENGAKQSEDSDETDDGIPSGENDVSEDKKEH</sequence>
<evidence type="ECO:0000256" key="1">
    <source>
        <dbReference type="SAM" id="MobiDB-lite"/>
    </source>
</evidence>
<dbReference type="EMBL" id="UYSU01040750">
    <property type="protein sequence ID" value="VDM02553.1"/>
    <property type="molecule type" value="Genomic_DNA"/>
</dbReference>
<feature type="region of interest" description="Disordered" evidence="1">
    <location>
        <begin position="1"/>
        <end position="23"/>
    </location>
</feature>
<dbReference type="GO" id="GO:0003725">
    <property type="term" value="F:double-stranded RNA binding"/>
    <property type="evidence" value="ECO:0007669"/>
    <property type="project" value="InterPro"/>
</dbReference>
<dbReference type="InterPro" id="IPR009548">
    <property type="entry name" value="Prkrip1"/>
</dbReference>
<reference evidence="2 3" key="2">
    <citation type="submission" date="2018-11" db="EMBL/GenBank/DDBJ databases">
        <authorList>
            <consortium name="Pathogen Informatics"/>
        </authorList>
    </citation>
    <scope>NUCLEOTIDE SEQUENCE [LARGE SCALE GENOMIC DNA]</scope>
    <source>
        <strain evidence="2 3">NST_G2</strain>
    </source>
</reference>
<feature type="compositionally biased region" description="Basic residues" evidence="1">
    <location>
        <begin position="62"/>
        <end position="79"/>
    </location>
</feature>
<organism evidence="4">
    <name type="scientific">Schistocephalus solidus</name>
    <name type="common">Tapeworm</name>
    <dbReference type="NCBI Taxonomy" id="70667"/>
    <lineage>
        <taxon>Eukaryota</taxon>
        <taxon>Metazoa</taxon>
        <taxon>Spiralia</taxon>
        <taxon>Lophotrochozoa</taxon>
        <taxon>Platyhelminthes</taxon>
        <taxon>Cestoda</taxon>
        <taxon>Eucestoda</taxon>
        <taxon>Diphyllobothriidea</taxon>
        <taxon>Diphyllobothriidae</taxon>
        <taxon>Schistocephalus</taxon>
    </lineage>
</organism>
<proteinExistence type="predicted"/>
<protein>
    <submittedName>
        <fullName evidence="4">PRKR-interacting protein 1 homolog</fullName>
    </submittedName>
</protein>
<gene>
    <name evidence="2" type="ORF">SSLN_LOCUS16167</name>
</gene>
<dbReference type="Pfam" id="PF06658">
    <property type="entry name" value="DUF1168"/>
    <property type="match status" value="1"/>
</dbReference>
<dbReference type="WBParaSite" id="SSLN_0001677901-mRNA-1">
    <property type="protein sequence ID" value="SSLN_0001677901-mRNA-1"/>
    <property type="gene ID" value="SSLN_0001677901"/>
</dbReference>
<feature type="region of interest" description="Disordered" evidence="1">
    <location>
        <begin position="59"/>
        <end position="111"/>
    </location>
</feature>
<dbReference type="STRING" id="70667.A0A183TI69"/>
<name>A0A183TI69_SCHSO</name>
<accession>A0A183TI69</accession>
<evidence type="ECO:0000313" key="4">
    <source>
        <dbReference type="WBParaSite" id="SSLN_0001677901-mRNA-1"/>
    </source>
</evidence>
<dbReference type="Proteomes" id="UP000275846">
    <property type="component" value="Unassembled WGS sequence"/>
</dbReference>